<reference evidence="2" key="1">
    <citation type="submission" date="2020-12" db="EMBL/GenBank/DDBJ databases">
        <authorList>
            <person name="Iha C."/>
        </authorList>
    </citation>
    <scope>NUCLEOTIDE SEQUENCE</scope>
</reference>
<dbReference type="AlphaFoldDB" id="A0A8S1J495"/>
<feature type="compositionally biased region" description="Polar residues" evidence="1">
    <location>
        <begin position="246"/>
        <end position="267"/>
    </location>
</feature>
<dbReference type="Proteomes" id="UP000708148">
    <property type="component" value="Unassembled WGS sequence"/>
</dbReference>
<feature type="region of interest" description="Disordered" evidence="1">
    <location>
        <begin position="207"/>
        <end position="269"/>
    </location>
</feature>
<sequence>MGAERAAESPVRTIIPQQRHQLLQQFMLKQQAQAQARAQQAHAQQAQAQVHAQVQAHAHAQAQVQAQQGCPAAQASLGQQQHQDFSVSPWAAQQQRIIQQEQRSELLRLQGEGARKNSGLSAEVADGMVRGADAWVLSSLNDLEHQAQAKRMKFNHYLGSSVGGVAGLSPGVAMPAGQQHRMYTQLAGHGLVRDRVLSDKPAYQGYVSNEAEPVPKVPGRSSLESSTNSAGSNVRFIPVGSGGQPLLSNSLPNGASQNGTPESNNPVDKNLCSHVGLDVVPENSEYGMEKGLERCCFGSGDGNELDNGSGALDVGASDPYFSSDILGQYEFV</sequence>
<accession>A0A8S1J495</accession>
<evidence type="ECO:0000313" key="3">
    <source>
        <dbReference type="Proteomes" id="UP000708148"/>
    </source>
</evidence>
<evidence type="ECO:0000256" key="1">
    <source>
        <dbReference type="SAM" id="MobiDB-lite"/>
    </source>
</evidence>
<gene>
    <name evidence="2" type="ORF">OSTQU699_LOCUS7626</name>
</gene>
<name>A0A8S1J495_9CHLO</name>
<organism evidence="2 3">
    <name type="scientific">Ostreobium quekettii</name>
    <dbReference type="NCBI Taxonomy" id="121088"/>
    <lineage>
        <taxon>Eukaryota</taxon>
        <taxon>Viridiplantae</taxon>
        <taxon>Chlorophyta</taxon>
        <taxon>core chlorophytes</taxon>
        <taxon>Ulvophyceae</taxon>
        <taxon>TCBD clade</taxon>
        <taxon>Bryopsidales</taxon>
        <taxon>Ostreobineae</taxon>
        <taxon>Ostreobiaceae</taxon>
        <taxon>Ostreobium</taxon>
    </lineage>
</organism>
<keyword evidence="3" id="KW-1185">Reference proteome</keyword>
<proteinExistence type="predicted"/>
<dbReference type="EMBL" id="CAJHUC010001763">
    <property type="protein sequence ID" value="CAD7702269.1"/>
    <property type="molecule type" value="Genomic_DNA"/>
</dbReference>
<evidence type="ECO:0000313" key="2">
    <source>
        <dbReference type="EMBL" id="CAD7702269.1"/>
    </source>
</evidence>
<protein>
    <submittedName>
        <fullName evidence="2">Uncharacterized protein</fullName>
    </submittedName>
</protein>
<feature type="compositionally biased region" description="Polar residues" evidence="1">
    <location>
        <begin position="222"/>
        <end position="232"/>
    </location>
</feature>
<comment type="caution">
    <text evidence="2">The sequence shown here is derived from an EMBL/GenBank/DDBJ whole genome shotgun (WGS) entry which is preliminary data.</text>
</comment>